<name>A0A918JDV3_9ALTE</name>
<dbReference type="EC" id="3.1.-.-" evidence="6"/>
<keyword evidence="5 6" id="KW-0694">RNA-binding</keyword>
<evidence type="ECO:0000256" key="3">
    <source>
        <dbReference type="ARBA" id="ARBA00022759"/>
    </source>
</evidence>
<evidence type="ECO:0000256" key="2">
    <source>
        <dbReference type="ARBA" id="ARBA00022730"/>
    </source>
</evidence>
<comment type="function">
    <text evidence="6">Acts as a ribosome collision sensor. Detects stalled/collided disomes (pairs of ribosomes where the leading ribosome is stalled and a second ribosome has collided with it) and endonucleolytically cleaves mRNA at the 5' boundary of the stalled ribosome. Stalled/collided disomes form a new interface (primarily via the 30S subunits) that binds SmrB. Cleaved mRNA becomes available for tmRNA ligation, leading to ribosomal subunit dissociation and rescue of stalled ribosomes.</text>
</comment>
<dbReference type="InterPro" id="IPR002625">
    <property type="entry name" value="Smr_dom"/>
</dbReference>
<dbReference type="RefSeq" id="WP_189403280.1">
    <property type="nucleotide sequence ID" value="NZ_BMXP01000001.1"/>
</dbReference>
<evidence type="ECO:0000259" key="8">
    <source>
        <dbReference type="PROSITE" id="PS50828"/>
    </source>
</evidence>
<keyword evidence="3 6" id="KW-0255">Endonuclease</keyword>
<dbReference type="PANTHER" id="PTHR35562">
    <property type="entry name" value="DNA ENDONUCLEASE SMRA-RELATED"/>
    <property type="match status" value="1"/>
</dbReference>
<organism evidence="9 10">
    <name type="scientific">Alteromonas halophila</name>
    <dbReference type="NCBI Taxonomy" id="516698"/>
    <lineage>
        <taxon>Bacteria</taxon>
        <taxon>Pseudomonadati</taxon>
        <taxon>Pseudomonadota</taxon>
        <taxon>Gammaproteobacteria</taxon>
        <taxon>Alteromonadales</taxon>
        <taxon>Alteromonadaceae</taxon>
        <taxon>Alteromonas/Salinimonas group</taxon>
        <taxon>Alteromonas</taxon>
    </lineage>
</organism>
<feature type="region of interest" description="Disordered" evidence="7">
    <location>
        <begin position="1"/>
        <end position="25"/>
    </location>
</feature>
<keyword evidence="1 6" id="KW-0540">Nuclease</keyword>
<comment type="caution">
    <text evidence="9">The sequence shown here is derived from an EMBL/GenBank/DDBJ whole genome shotgun (WGS) entry which is preliminary data.</text>
</comment>
<dbReference type="InterPro" id="IPR022990">
    <property type="entry name" value="SmrB-like"/>
</dbReference>
<evidence type="ECO:0000313" key="10">
    <source>
        <dbReference type="Proteomes" id="UP000631300"/>
    </source>
</evidence>
<evidence type="ECO:0000256" key="5">
    <source>
        <dbReference type="ARBA" id="ARBA00022884"/>
    </source>
</evidence>
<accession>A0A918JDV3</accession>
<evidence type="ECO:0000256" key="7">
    <source>
        <dbReference type="SAM" id="MobiDB-lite"/>
    </source>
</evidence>
<evidence type="ECO:0000256" key="6">
    <source>
        <dbReference type="HAMAP-Rule" id="MF_01042"/>
    </source>
</evidence>
<comment type="similarity">
    <text evidence="6">Belongs to the SmrB family.</text>
</comment>
<dbReference type="GO" id="GO:0004521">
    <property type="term" value="F:RNA endonuclease activity"/>
    <property type="evidence" value="ECO:0007669"/>
    <property type="project" value="UniProtKB-UniRule"/>
</dbReference>
<dbReference type="GO" id="GO:0072344">
    <property type="term" value="P:rescue of stalled ribosome"/>
    <property type="evidence" value="ECO:0007669"/>
    <property type="project" value="UniProtKB-UniRule"/>
</dbReference>
<dbReference type="PANTHER" id="PTHR35562:SF1">
    <property type="entry name" value="UPF0115 PROTEIN YFCN"/>
    <property type="match status" value="1"/>
</dbReference>
<dbReference type="GO" id="GO:0016787">
    <property type="term" value="F:hydrolase activity"/>
    <property type="evidence" value="ECO:0007669"/>
    <property type="project" value="UniProtKB-KW"/>
</dbReference>
<dbReference type="SMART" id="SM00463">
    <property type="entry name" value="SMR"/>
    <property type="match status" value="1"/>
</dbReference>
<keyword evidence="4 6" id="KW-0378">Hydrolase</keyword>
<dbReference type="AlphaFoldDB" id="A0A918JDV3"/>
<dbReference type="Pfam" id="PF01713">
    <property type="entry name" value="Smr"/>
    <property type="match status" value="1"/>
</dbReference>
<dbReference type="NCBIfam" id="NF003432">
    <property type="entry name" value="PRK04946.1"/>
    <property type="match status" value="1"/>
</dbReference>
<dbReference type="HAMAP" id="MF_01042">
    <property type="entry name" value="SmrB"/>
    <property type="match status" value="1"/>
</dbReference>
<dbReference type="PROSITE" id="PS50828">
    <property type="entry name" value="SMR"/>
    <property type="match status" value="1"/>
</dbReference>
<dbReference type="SUPFAM" id="SSF160443">
    <property type="entry name" value="SMR domain-like"/>
    <property type="match status" value="1"/>
</dbReference>
<dbReference type="Gene3D" id="3.30.1370.110">
    <property type="match status" value="1"/>
</dbReference>
<reference evidence="9" key="2">
    <citation type="submission" date="2020-09" db="EMBL/GenBank/DDBJ databases">
        <authorList>
            <person name="Sun Q."/>
            <person name="Kim S."/>
        </authorList>
    </citation>
    <scope>NUCLEOTIDE SEQUENCE</scope>
    <source>
        <strain evidence="9">KCTC 22164</strain>
    </source>
</reference>
<dbReference type="GO" id="GO:0019843">
    <property type="term" value="F:rRNA binding"/>
    <property type="evidence" value="ECO:0007669"/>
    <property type="project" value="UniProtKB-UniRule"/>
</dbReference>
<keyword evidence="2 6" id="KW-0699">rRNA-binding</keyword>
<comment type="subunit">
    <text evidence="6">Associates with collided ribosomes, but not with correctly translating polysomes.</text>
</comment>
<dbReference type="InterPro" id="IPR036063">
    <property type="entry name" value="Smr_dom_sf"/>
</dbReference>
<evidence type="ECO:0000256" key="1">
    <source>
        <dbReference type="ARBA" id="ARBA00022722"/>
    </source>
</evidence>
<keyword evidence="10" id="KW-1185">Reference proteome</keyword>
<sequence length="195" mass="22332">MSNFYDELKNAKRQTPRVEDSKEDEFRDAMAGVTPLKQDKINVTARQRLKDKQRNATQVSQHIQDARQQQASFTFSDMYQTTLPSEGPVRYCRQDEPAHSLKRLRRGDYYPELMLDLHGLTRESAKQELTALIHGAQKQMIDCVSVMHGFGQGVLRQALPHYLVQHPNVRAFHQAPKEYGGKAALLVLLDTETPK</sequence>
<protein>
    <recommendedName>
        <fullName evidence="6">Ribosome rescue factor SmrB</fullName>
        <ecNumber evidence="6">3.1.-.-</ecNumber>
    </recommendedName>
</protein>
<proteinExistence type="inferred from homology"/>
<dbReference type="EMBL" id="BMXP01000001">
    <property type="protein sequence ID" value="GGW74222.1"/>
    <property type="molecule type" value="Genomic_DNA"/>
</dbReference>
<evidence type="ECO:0000313" key="9">
    <source>
        <dbReference type="EMBL" id="GGW74222.1"/>
    </source>
</evidence>
<evidence type="ECO:0000256" key="4">
    <source>
        <dbReference type="ARBA" id="ARBA00022801"/>
    </source>
</evidence>
<feature type="domain" description="Smr" evidence="8">
    <location>
        <begin position="115"/>
        <end position="190"/>
    </location>
</feature>
<gene>
    <name evidence="9" type="primary">yfcN</name>
    <name evidence="6" type="synonym">smrB</name>
    <name evidence="9" type="ORF">GCM10007391_02570</name>
</gene>
<reference evidence="9" key="1">
    <citation type="journal article" date="2014" name="Int. J. Syst. Evol. Microbiol.">
        <title>Complete genome sequence of Corynebacterium casei LMG S-19264T (=DSM 44701T), isolated from a smear-ripened cheese.</title>
        <authorList>
            <consortium name="US DOE Joint Genome Institute (JGI-PGF)"/>
            <person name="Walter F."/>
            <person name="Albersmeier A."/>
            <person name="Kalinowski J."/>
            <person name="Ruckert C."/>
        </authorList>
    </citation>
    <scope>NUCLEOTIDE SEQUENCE</scope>
    <source>
        <strain evidence="9">KCTC 22164</strain>
    </source>
</reference>
<dbReference type="Proteomes" id="UP000631300">
    <property type="component" value="Unassembled WGS sequence"/>
</dbReference>